<sequence>MNRLICFTVYYLSHLFIYSSYCECTCTSLIQRISKTTATFMILRILSGVLSLFGLFRQRKGRVGYQQVGRWHLNTHFRRNQDQKDKYYTHTLEHYTTQQIVKLLM</sequence>
<dbReference type="AlphaFoldDB" id="A0A9P0IHW9"/>
<evidence type="ECO:0000313" key="2">
    <source>
        <dbReference type="EMBL" id="CAH1647046.1"/>
    </source>
</evidence>
<accession>A0A9P0IHW9</accession>
<gene>
    <name evidence="2" type="ORF">SPLIT_LOCUS12397</name>
</gene>
<organism evidence="2 3">
    <name type="scientific">Spodoptera littoralis</name>
    <name type="common">Egyptian cotton leafworm</name>
    <dbReference type="NCBI Taxonomy" id="7109"/>
    <lineage>
        <taxon>Eukaryota</taxon>
        <taxon>Metazoa</taxon>
        <taxon>Ecdysozoa</taxon>
        <taxon>Arthropoda</taxon>
        <taxon>Hexapoda</taxon>
        <taxon>Insecta</taxon>
        <taxon>Pterygota</taxon>
        <taxon>Neoptera</taxon>
        <taxon>Endopterygota</taxon>
        <taxon>Lepidoptera</taxon>
        <taxon>Glossata</taxon>
        <taxon>Ditrysia</taxon>
        <taxon>Noctuoidea</taxon>
        <taxon>Noctuidae</taxon>
        <taxon>Amphipyrinae</taxon>
        <taxon>Spodoptera</taxon>
    </lineage>
</organism>
<evidence type="ECO:0000313" key="3">
    <source>
        <dbReference type="Proteomes" id="UP001153321"/>
    </source>
</evidence>
<dbReference type="Proteomes" id="UP001153321">
    <property type="component" value="Chromosome 9"/>
</dbReference>
<dbReference type="EMBL" id="LR824540">
    <property type="protein sequence ID" value="CAH1647046.1"/>
    <property type="molecule type" value="Genomic_DNA"/>
</dbReference>
<protein>
    <submittedName>
        <fullName evidence="2">Uncharacterized protein</fullName>
    </submittedName>
</protein>
<proteinExistence type="predicted"/>
<keyword evidence="3" id="KW-1185">Reference proteome</keyword>
<evidence type="ECO:0000256" key="1">
    <source>
        <dbReference type="SAM" id="Phobius"/>
    </source>
</evidence>
<name>A0A9P0IHW9_SPOLI</name>
<keyword evidence="1" id="KW-0812">Transmembrane</keyword>
<keyword evidence="1" id="KW-0472">Membrane</keyword>
<reference evidence="2" key="1">
    <citation type="submission" date="2022-02" db="EMBL/GenBank/DDBJ databases">
        <authorList>
            <person name="King R."/>
        </authorList>
    </citation>
    <scope>NUCLEOTIDE SEQUENCE</scope>
</reference>
<keyword evidence="1" id="KW-1133">Transmembrane helix</keyword>
<feature type="transmembrane region" description="Helical" evidence="1">
    <location>
        <begin position="38"/>
        <end position="56"/>
    </location>
</feature>